<name>A0A517M113_9BACT</name>
<dbReference type="Proteomes" id="UP000319557">
    <property type="component" value="Chromosome"/>
</dbReference>
<organism evidence="1 2">
    <name type="scientific">Rosistilla ulvae</name>
    <dbReference type="NCBI Taxonomy" id="1930277"/>
    <lineage>
        <taxon>Bacteria</taxon>
        <taxon>Pseudomonadati</taxon>
        <taxon>Planctomycetota</taxon>
        <taxon>Planctomycetia</taxon>
        <taxon>Pirellulales</taxon>
        <taxon>Pirellulaceae</taxon>
        <taxon>Rosistilla</taxon>
    </lineage>
</organism>
<sequence>MAALDRWHIDENRVVGYHSLAYSKRINMFECLLGGLGLLQ</sequence>
<dbReference type="EMBL" id="CP036261">
    <property type="protein sequence ID" value="QDS88546.1"/>
    <property type="molecule type" value="Genomic_DNA"/>
</dbReference>
<evidence type="ECO:0000313" key="1">
    <source>
        <dbReference type="EMBL" id="QDS88546.1"/>
    </source>
</evidence>
<protein>
    <submittedName>
        <fullName evidence="1">Uncharacterized protein</fullName>
    </submittedName>
</protein>
<accession>A0A517M113</accession>
<dbReference type="AlphaFoldDB" id="A0A517M113"/>
<dbReference type="KEGG" id="ruv:EC9_27370"/>
<proteinExistence type="predicted"/>
<keyword evidence="2" id="KW-1185">Reference proteome</keyword>
<evidence type="ECO:0000313" key="2">
    <source>
        <dbReference type="Proteomes" id="UP000319557"/>
    </source>
</evidence>
<gene>
    <name evidence="1" type="ORF">EC9_27370</name>
</gene>
<reference evidence="1 2" key="1">
    <citation type="submission" date="2019-02" db="EMBL/GenBank/DDBJ databases">
        <title>Deep-cultivation of Planctomycetes and their phenomic and genomic characterization uncovers novel biology.</title>
        <authorList>
            <person name="Wiegand S."/>
            <person name="Jogler M."/>
            <person name="Boedeker C."/>
            <person name="Pinto D."/>
            <person name="Vollmers J."/>
            <person name="Rivas-Marin E."/>
            <person name="Kohn T."/>
            <person name="Peeters S.H."/>
            <person name="Heuer A."/>
            <person name="Rast P."/>
            <person name="Oberbeckmann S."/>
            <person name="Bunk B."/>
            <person name="Jeske O."/>
            <person name="Meyerdierks A."/>
            <person name="Storesund J.E."/>
            <person name="Kallscheuer N."/>
            <person name="Luecker S."/>
            <person name="Lage O.M."/>
            <person name="Pohl T."/>
            <person name="Merkel B.J."/>
            <person name="Hornburger P."/>
            <person name="Mueller R.-W."/>
            <person name="Bruemmer F."/>
            <person name="Labrenz M."/>
            <person name="Spormann A.M."/>
            <person name="Op den Camp H."/>
            <person name="Overmann J."/>
            <person name="Amann R."/>
            <person name="Jetten M.S.M."/>
            <person name="Mascher T."/>
            <person name="Medema M.H."/>
            <person name="Devos D.P."/>
            <person name="Kaster A.-K."/>
            <person name="Ovreas L."/>
            <person name="Rohde M."/>
            <person name="Galperin M.Y."/>
            <person name="Jogler C."/>
        </authorList>
    </citation>
    <scope>NUCLEOTIDE SEQUENCE [LARGE SCALE GENOMIC DNA]</scope>
    <source>
        <strain evidence="1 2">EC9</strain>
    </source>
</reference>